<evidence type="ECO:0000256" key="8">
    <source>
        <dbReference type="ARBA" id="ARBA00023170"/>
    </source>
</evidence>
<dbReference type="Proteomes" id="UP000694906">
    <property type="component" value="Unplaced"/>
</dbReference>
<evidence type="ECO:0000259" key="12">
    <source>
        <dbReference type="PROSITE" id="PS50262"/>
    </source>
</evidence>
<dbReference type="PRINTS" id="PR00237">
    <property type="entry name" value="GPCRRHODOPSN"/>
</dbReference>
<proteinExistence type="inferred from homology"/>
<feature type="transmembrane region" description="Helical" evidence="11">
    <location>
        <begin position="130"/>
        <end position="148"/>
    </location>
</feature>
<evidence type="ECO:0000313" key="13">
    <source>
        <dbReference type="Proteomes" id="UP000694906"/>
    </source>
</evidence>
<dbReference type="GO" id="GO:0004930">
    <property type="term" value="F:G protein-coupled receptor activity"/>
    <property type="evidence" value="ECO:0007669"/>
    <property type="project" value="UniProtKB-KW"/>
</dbReference>
<evidence type="ECO:0000256" key="11">
    <source>
        <dbReference type="RuleBase" id="RU363047"/>
    </source>
</evidence>
<dbReference type="FunFam" id="1.20.1070.10:FF:000003">
    <property type="entry name" value="Olfactory receptor"/>
    <property type="match status" value="1"/>
</dbReference>
<evidence type="ECO:0000256" key="9">
    <source>
        <dbReference type="ARBA" id="ARBA00023224"/>
    </source>
</evidence>
<keyword evidence="2 11" id="KW-0716">Sensory transduction</keyword>
<dbReference type="InterPro" id="IPR000276">
    <property type="entry name" value="GPCR_Rhodpsn"/>
</dbReference>
<evidence type="ECO:0000256" key="6">
    <source>
        <dbReference type="ARBA" id="ARBA00023040"/>
    </source>
</evidence>
<keyword evidence="6 10" id="KW-0297">G-protein coupled receptor</keyword>
<feature type="transmembrane region" description="Helical" evidence="11">
    <location>
        <begin position="342"/>
        <end position="362"/>
    </location>
</feature>
<evidence type="ECO:0000256" key="7">
    <source>
        <dbReference type="ARBA" id="ARBA00023136"/>
    </source>
</evidence>
<dbReference type="PROSITE" id="PS00237">
    <property type="entry name" value="G_PROTEIN_RECEP_F1_1"/>
    <property type="match status" value="1"/>
</dbReference>
<keyword evidence="5 11" id="KW-1133">Transmembrane helix</keyword>
<evidence type="ECO:0000256" key="5">
    <source>
        <dbReference type="ARBA" id="ARBA00022989"/>
    </source>
</evidence>
<gene>
    <name evidence="14" type="primary">LOC101701438</name>
</gene>
<evidence type="ECO:0000256" key="1">
    <source>
        <dbReference type="ARBA" id="ARBA00004651"/>
    </source>
</evidence>
<keyword evidence="13" id="KW-1185">Reference proteome</keyword>
<feature type="transmembrane region" description="Helical" evidence="11">
    <location>
        <begin position="308"/>
        <end position="330"/>
    </location>
</feature>
<evidence type="ECO:0000256" key="3">
    <source>
        <dbReference type="ARBA" id="ARBA00022692"/>
    </source>
</evidence>
<feature type="transmembrane region" description="Helical" evidence="11">
    <location>
        <begin position="168"/>
        <end position="190"/>
    </location>
</feature>
<feature type="transmembrane region" description="Helical" evidence="11">
    <location>
        <begin position="70"/>
        <end position="87"/>
    </location>
</feature>
<dbReference type="GO" id="GO:0004984">
    <property type="term" value="F:olfactory receptor activity"/>
    <property type="evidence" value="ECO:0007669"/>
    <property type="project" value="InterPro"/>
</dbReference>
<keyword evidence="8 10" id="KW-0675">Receptor</keyword>
<organism evidence="13 14">
    <name type="scientific">Heterocephalus glaber</name>
    <name type="common">Naked mole rat</name>
    <dbReference type="NCBI Taxonomy" id="10181"/>
    <lineage>
        <taxon>Eukaryota</taxon>
        <taxon>Metazoa</taxon>
        <taxon>Chordata</taxon>
        <taxon>Craniata</taxon>
        <taxon>Vertebrata</taxon>
        <taxon>Euteleostomi</taxon>
        <taxon>Mammalia</taxon>
        <taxon>Eutheria</taxon>
        <taxon>Euarchontoglires</taxon>
        <taxon>Glires</taxon>
        <taxon>Rodentia</taxon>
        <taxon>Hystricomorpha</taxon>
        <taxon>Bathyergidae</taxon>
        <taxon>Heterocephalus</taxon>
    </lineage>
</organism>
<accession>A0AAX6PU56</accession>
<dbReference type="CDD" id="cd15230">
    <property type="entry name" value="7tmA_OR5-like"/>
    <property type="match status" value="1"/>
</dbReference>
<name>A0AAX6PU56_HETGA</name>
<feature type="domain" description="G-protein coupled receptors family 1 profile" evidence="12">
    <location>
        <begin position="111"/>
        <end position="360"/>
    </location>
</feature>
<comment type="subcellular location">
    <subcellularLocation>
        <location evidence="1 11">Cell membrane</location>
        <topology evidence="1 11">Multi-pass membrane protein</topology>
    </subcellularLocation>
</comment>
<feature type="transmembrane region" description="Helical" evidence="11">
    <location>
        <begin position="93"/>
        <end position="118"/>
    </location>
</feature>
<feature type="transmembrane region" description="Helical" evidence="11">
    <location>
        <begin position="263"/>
        <end position="296"/>
    </location>
</feature>
<dbReference type="RefSeq" id="XP_004860168.2">
    <property type="nucleotide sequence ID" value="XM_004860111.2"/>
</dbReference>
<feature type="transmembrane region" description="Helical" evidence="11">
    <location>
        <begin position="211"/>
        <end position="233"/>
    </location>
</feature>
<keyword evidence="3 10" id="KW-0812">Transmembrane</keyword>
<dbReference type="AlphaFoldDB" id="A0AAX6PU56"/>
<keyword evidence="9 10" id="KW-0807">Transducer</keyword>
<dbReference type="PRINTS" id="PR00245">
    <property type="entry name" value="OLFACTORYR"/>
</dbReference>
<evidence type="ECO:0000256" key="2">
    <source>
        <dbReference type="ARBA" id="ARBA00022606"/>
    </source>
</evidence>
<dbReference type="SUPFAM" id="SSF81321">
    <property type="entry name" value="Family A G protein-coupled receptor-like"/>
    <property type="match status" value="1"/>
</dbReference>
<dbReference type="InterPro" id="IPR017452">
    <property type="entry name" value="GPCR_Rhodpsn_7TM"/>
</dbReference>
<reference evidence="14" key="1">
    <citation type="submission" date="2025-08" db="UniProtKB">
        <authorList>
            <consortium name="RefSeq"/>
        </authorList>
    </citation>
    <scope>IDENTIFICATION</scope>
</reference>
<keyword evidence="4 11" id="KW-0552">Olfaction</keyword>
<dbReference type="GO" id="GO:0005886">
    <property type="term" value="C:plasma membrane"/>
    <property type="evidence" value="ECO:0007669"/>
    <property type="project" value="UniProtKB-SubCell"/>
</dbReference>
<dbReference type="InterPro" id="IPR000725">
    <property type="entry name" value="Olfact_rcpt"/>
</dbReference>
<dbReference type="Pfam" id="PF13853">
    <property type="entry name" value="7tm_4"/>
    <property type="match status" value="1"/>
</dbReference>
<evidence type="ECO:0000313" key="14">
    <source>
        <dbReference type="RefSeq" id="XP_004860168.2"/>
    </source>
</evidence>
<evidence type="ECO:0000256" key="10">
    <source>
        <dbReference type="RuleBase" id="RU000688"/>
    </source>
</evidence>
<keyword evidence="11" id="KW-1003">Cell membrane</keyword>
<sequence>MTFLALRELKEQRRTHSRNHRKMFLNFSPSDIEKDSLVVFGILFFASEETVMVLENHLLTNRYIKNDSQLVSMENASIVTGFILLGMTDNPWFAVLIFGVFFIVYIITVLGNLGLVVLIGISSRLHTPMYFFLSNLSFLDVCFSSITTPKTLANLLSQLQEVSFLGCVTQMSLFIIFASAECNVLASMAYDRYTAICHPLLYHVTMSRVRCLLLVAGCYLGGLINMVAVTTSITQLSFCQPHTLPHFFCDIPPLLALACSDPWLTQILVVGFGGFTLVTSIVVILISYLSILMTILKIPSASGKQKAFSTCGSHLTAISLYYGTTMYTYLQPYRHGFQAGNQMVSVFYTMMIPMLNPLIYSLRNEDVKVALWKILRNSH</sequence>
<dbReference type="PANTHER" id="PTHR48018">
    <property type="entry name" value="OLFACTORY RECEPTOR"/>
    <property type="match status" value="1"/>
</dbReference>
<dbReference type="PROSITE" id="PS50262">
    <property type="entry name" value="G_PROTEIN_RECEP_F1_2"/>
    <property type="match status" value="1"/>
</dbReference>
<dbReference type="GeneID" id="101701438"/>
<evidence type="ECO:0000256" key="4">
    <source>
        <dbReference type="ARBA" id="ARBA00022725"/>
    </source>
</evidence>
<dbReference type="KEGG" id="hgl:101701438"/>
<protein>
    <recommendedName>
        <fullName evidence="11">Olfactory receptor</fullName>
    </recommendedName>
</protein>
<dbReference type="Gene3D" id="1.20.1070.10">
    <property type="entry name" value="Rhodopsin 7-helix transmembrane proteins"/>
    <property type="match status" value="1"/>
</dbReference>
<comment type="similarity">
    <text evidence="10">Belongs to the G-protein coupled receptor 1 family.</text>
</comment>
<keyword evidence="7 11" id="KW-0472">Membrane</keyword>